<comment type="caution">
    <text evidence="5">The sequence shown here is derived from an EMBL/GenBank/DDBJ whole genome shotgun (WGS) entry which is preliminary data.</text>
</comment>
<gene>
    <name evidence="5" type="ORF">D0469_06210</name>
</gene>
<reference evidence="5 6" key="1">
    <citation type="submission" date="2018-08" db="EMBL/GenBank/DDBJ databases">
        <title>Bacillus chawlae sp. nov., Bacillus glennii sp. nov., and Bacillus saganii sp. nov. Isolated from the Vehicle Assembly Building at Kennedy Space Center where the Viking Spacecraft were Assembled.</title>
        <authorList>
            <person name="Seuylemezian A."/>
            <person name="Vaishampayan P."/>
        </authorList>
    </citation>
    <scope>NUCLEOTIDE SEQUENCE [LARGE SCALE GENOMIC DNA]</scope>
    <source>
        <strain evidence="5 6">V47-23a</strain>
    </source>
</reference>
<keyword evidence="3" id="KW-0804">Transcription</keyword>
<evidence type="ECO:0000313" key="6">
    <source>
        <dbReference type="Proteomes" id="UP000264541"/>
    </source>
</evidence>
<dbReference type="RefSeq" id="WP_117325778.1">
    <property type="nucleotide sequence ID" value="NZ_QVTE01000015.1"/>
</dbReference>
<keyword evidence="2" id="KW-0238">DNA-binding</keyword>
<dbReference type="Gene3D" id="1.20.120.530">
    <property type="entry name" value="GntR ligand-binding domain-like"/>
    <property type="match status" value="1"/>
</dbReference>
<dbReference type="InterPro" id="IPR036390">
    <property type="entry name" value="WH_DNA-bd_sf"/>
</dbReference>
<dbReference type="Proteomes" id="UP000264541">
    <property type="component" value="Unassembled WGS sequence"/>
</dbReference>
<evidence type="ECO:0000313" key="5">
    <source>
        <dbReference type="EMBL" id="RFU70524.1"/>
    </source>
</evidence>
<dbReference type="Pfam" id="PF00392">
    <property type="entry name" value="GntR"/>
    <property type="match status" value="1"/>
</dbReference>
<dbReference type="PROSITE" id="PS50949">
    <property type="entry name" value="HTH_GNTR"/>
    <property type="match status" value="1"/>
</dbReference>
<sequence length="229" mass="26697">MITSRKFEKETTSMAVYRHLYDRIVTGYFQPGEWIRERQIKELLGVSSTPIREALKMLVQERILESVPHHGVRIKKFSIKEIEDIYEFRAELEGLAAQLAAKRGSLDQFKEMDELLLLTQQKLEKTSHIQDSELLMFNNEFHDLLIEVSGNHALKNALFHLRAGIDLIRVMSIKRNSGRSFDTLNQHRLILDAIMARDPILARKRTHEHIWDSVKLVLQSCTAENYQTD</sequence>
<evidence type="ECO:0000259" key="4">
    <source>
        <dbReference type="PROSITE" id="PS50949"/>
    </source>
</evidence>
<dbReference type="InterPro" id="IPR011711">
    <property type="entry name" value="GntR_C"/>
</dbReference>
<dbReference type="SUPFAM" id="SSF48008">
    <property type="entry name" value="GntR ligand-binding domain-like"/>
    <property type="match status" value="1"/>
</dbReference>
<dbReference type="SMART" id="SM00895">
    <property type="entry name" value="FCD"/>
    <property type="match status" value="1"/>
</dbReference>
<dbReference type="SUPFAM" id="SSF46785">
    <property type="entry name" value="Winged helix' DNA-binding domain"/>
    <property type="match status" value="1"/>
</dbReference>
<dbReference type="InterPro" id="IPR036388">
    <property type="entry name" value="WH-like_DNA-bd_sf"/>
</dbReference>
<dbReference type="Gene3D" id="1.10.10.10">
    <property type="entry name" value="Winged helix-like DNA-binding domain superfamily/Winged helix DNA-binding domain"/>
    <property type="match status" value="1"/>
</dbReference>
<dbReference type="PANTHER" id="PTHR43537">
    <property type="entry name" value="TRANSCRIPTIONAL REGULATOR, GNTR FAMILY"/>
    <property type="match status" value="1"/>
</dbReference>
<evidence type="ECO:0000256" key="3">
    <source>
        <dbReference type="ARBA" id="ARBA00023163"/>
    </source>
</evidence>
<dbReference type="InterPro" id="IPR008920">
    <property type="entry name" value="TF_FadR/GntR_C"/>
</dbReference>
<proteinExistence type="predicted"/>
<dbReference type="GO" id="GO:0003677">
    <property type="term" value="F:DNA binding"/>
    <property type="evidence" value="ECO:0007669"/>
    <property type="project" value="UniProtKB-KW"/>
</dbReference>
<name>A0A372LSJ7_9BACI</name>
<dbReference type="Pfam" id="PF07729">
    <property type="entry name" value="FCD"/>
    <property type="match status" value="1"/>
</dbReference>
<keyword evidence="6" id="KW-1185">Reference proteome</keyword>
<organism evidence="5 6">
    <name type="scientific">Peribacillus saganii</name>
    <dbReference type="NCBI Taxonomy" id="2303992"/>
    <lineage>
        <taxon>Bacteria</taxon>
        <taxon>Bacillati</taxon>
        <taxon>Bacillota</taxon>
        <taxon>Bacilli</taxon>
        <taxon>Bacillales</taxon>
        <taxon>Bacillaceae</taxon>
        <taxon>Peribacillus</taxon>
    </lineage>
</organism>
<dbReference type="OrthoDB" id="114741at2"/>
<evidence type="ECO:0000256" key="1">
    <source>
        <dbReference type="ARBA" id="ARBA00023015"/>
    </source>
</evidence>
<protein>
    <submittedName>
        <fullName evidence="5">GntR family transcriptional regulator</fullName>
    </submittedName>
</protein>
<dbReference type="CDD" id="cd07377">
    <property type="entry name" value="WHTH_GntR"/>
    <property type="match status" value="1"/>
</dbReference>
<evidence type="ECO:0000256" key="2">
    <source>
        <dbReference type="ARBA" id="ARBA00023125"/>
    </source>
</evidence>
<accession>A0A372LSJ7</accession>
<keyword evidence="1" id="KW-0805">Transcription regulation</keyword>
<dbReference type="InterPro" id="IPR000524">
    <property type="entry name" value="Tscrpt_reg_HTH_GntR"/>
</dbReference>
<dbReference type="EMBL" id="QVTE01000015">
    <property type="protein sequence ID" value="RFU70524.1"/>
    <property type="molecule type" value="Genomic_DNA"/>
</dbReference>
<dbReference type="AlphaFoldDB" id="A0A372LSJ7"/>
<feature type="domain" description="HTH gntR-type" evidence="4">
    <location>
        <begin position="10"/>
        <end position="77"/>
    </location>
</feature>
<dbReference type="GO" id="GO:0003700">
    <property type="term" value="F:DNA-binding transcription factor activity"/>
    <property type="evidence" value="ECO:0007669"/>
    <property type="project" value="InterPro"/>
</dbReference>
<dbReference type="PANTHER" id="PTHR43537:SF24">
    <property type="entry name" value="GLUCONATE OPERON TRANSCRIPTIONAL REPRESSOR"/>
    <property type="match status" value="1"/>
</dbReference>
<dbReference type="SMART" id="SM00345">
    <property type="entry name" value="HTH_GNTR"/>
    <property type="match status" value="1"/>
</dbReference>